<dbReference type="PANTHER" id="PTHR30146">
    <property type="entry name" value="LACI-RELATED TRANSCRIPTIONAL REPRESSOR"/>
    <property type="match status" value="1"/>
</dbReference>
<dbReference type="RefSeq" id="WP_132879164.1">
    <property type="nucleotide sequence ID" value="NZ_SLXQ01000012.1"/>
</dbReference>
<dbReference type="OrthoDB" id="9785139at2"/>
<organism evidence="5 6">
    <name type="scientific">Tamaricihabitans halophyticus</name>
    <dbReference type="NCBI Taxonomy" id="1262583"/>
    <lineage>
        <taxon>Bacteria</taxon>
        <taxon>Bacillati</taxon>
        <taxon>Actinomycetota</taxon>
        <taxon>Actinomycetes</taxon>
        <taxon>Pseudonocardiales</taxon>
        <taxon>Pseudonocardiaceae</taxon>
        <taxon>Tamaricihabitans</taxon>
    </lineage>
</organism>
<dbReference type="Pfam" id="PF13377">
    <property type="entry name" value="Peripla_BP_3"/>
    <property type="match status" value="1"/>
</dbReference>
<dbReference type="InterPro" id="IPR028082">
    <property type="entry name" value="Peripla_BP_I"/>
</dbReference>
<dbReference type="InterPro" id="IPR000843">
    <property type="entry name" value="HTH_LacI"/>
</dbReference>
<reference evidence="5 6" key="1">
    <citation type="submission" date="2019-03" db="EMBL/GenBank/DDBJ databases">
        <title>Genomic Encyclopedia of Type Strains, Phase IV (KMG-IV): sequencing the most valuable type-strain genomes for metagenomic binning, comparative biology and taxonomic classification.</title>
        <authorList>
            <person name="Goeker M."/>
        </authorList>
    </citation>
    <scope>NUCLEOTIDE SEQUENCE [LARGE SCALE GENOMIC DNA]</scope>
    <source>
        <strain evidence="5 6">DSM 45765</strain>
    </source>
</reference>
<gene>
    <name evidence="5" type="ORF">EV191_11222</name>
</gene>
<feature type="domain" description="HTH lacI-type" evidence="4">
    <location>
        <begin position="7"/>
        <end position="61"/>
    </location>
</feature>
<evidence type="ECO:0000313" key="5">
    <source>
        <dbReference type="EMBL" id="TCP47228.1"/>
    </source>
</evidence>
<dbReference type="EMBL" id="SLXQ01000012">
    <property type="protein sequence ID" value="TCP47228.1"/>
    <property type="molecule type" value="Genomic_DNA"/>
</dbReference>
<name>A0A4R2QFX6_9PSEU</name>
<dbReference type="AlphaFoldDB" id="A0A4R2QFX6"/>
<dbReference type="PANTHER" id="PTHR30146:SF109">
    <property type="entry name" value="HTH-TYPE TRANSCRIPTIONAL REGULATOR GALS"/>
    <property type="match status" value="1"/>
</dbReference>
<keyword evidence="2" id="KW-0238">DNA-binding</keyword>
<evidence type="ECO:0000256" key="1">
    <source>
        <dbReference type="ARBA" id="ARBA00023015"/>
    </source>
</evidence>
<dbReference type="PROSITE" id="PS50932">
    <property type="entry name" value="HTH_LACI_2"/>
    <property type="match status" value="1"/>
</dbReference>
<keyword evidence="3" id="KW-0804">Transcription</keyword>
<evidence type="ECO:0000259" key="4">
    <source>
        <dbReference type="PROSITE" id="PS50932"/>
    </source>
</evidence>
<dbReference type="InterPro" id="IPR010982">
    <property type="entry name" value="Lambda_DNA-bd_dom_sf"/>
</dbReference>
<proteinExistence type="predicted"/>
<dbReference type="Gene3D" id="3.40.50.2300">
    <property type="match status" value="2"/>
</dbReference>
<dbReference type="Gene3D" id="1.10.260.40">
    <property type="entry name" value="lambda repressor-like DNA-binding domains"/>
    <property type="match status" value="1"/>
</dbReference>
<evidence type="ECO:0000313" key="6">
    <source>
        <dbReference type="Proteomes" id="UP000294911"/>
    </source>
</evidence>
<keyword evidence="6" id="KW-1185">Reference proteome</keyword>
<dbReference type="SUPFAM" id="SSF53822">
    <property type="entry name" value="Periplasmic binding protein-like I"/>
    <property type="match status" value="1"/>
</dbReference>
<evidence type="ECO:0000256" key="3">
    <source>
        <dbReference type="ARBA" id="ARBA00023163"/>
    </source>
</evidence>
<keyword evidence="1" id="KW-0805">Transcription regulation</keyword>
<sequence>MNEVRRATLKDIAVSLGVSVNTVSRALTGKDSVGEETRARIRAEADRLGYVPNTLARSLVRGSAMTLGLVITNPSNPFYAKLISVIEQRGKVHGYSFMLLVTEENAEDDRTAAETLLQWGVDGALVVPVQGDPASREHAAWGRLHNSGLPLVLLNRDLPELGLDFVGVDYREGARQATSHLLAAGARKVCLLEEDLPITAVRDRIDGFQAALAEHGLAESVGSIVSVPTRRHEASALPWDPADSYRVAQEIFAAPETPDAVLVGNDYFALGVYRAAQETGLRVPEDVLVGGFGDHPFAAYLNPPLTTVGLPASDIGSAAIDLLLQRMKGQHDYDSAQNTGDPRKLRLLPELRTRESTARN</sequence>
<dbReference type="CDD" id="cd06267">
    <property type="entry name" value="PBP1_LacI_sugar_binding-like"/>
    <property type="match status" value="1"/>
</dbReference>
<dbReference type="GO" id="GO:0000976">
    <property type="term" value="F:transcription cis-regulatory region binding"/>
    <property type="evidence" value="ECO:0007669"/>
    <property type="project" value="TreeGrafter"/>
</dbReference>
<protein>
    <submittedName>
        <fullName evidence="5">LacI family transcriptional regulator</fullName>
    </submittedName>
</protein>
<dbReference type="SUPFAM" id="SSF47413">
    <property type="entry name" value="lambda repressor-like DNA-binding domains"/>
    <property type="match status" value="1"/>
</dbReference>
<dbReference type="InterPro" id="IPR046335">
    <property type="entry name" value="LacI/GalR-like_sensor"/>
</dbReference>
<dbReference type="CDD" id="cd01392">
    <property type="entry name" value="HTH_LacI"/>
    <property type="match status" value="1"/>
</dbReference>
<dbReference type="GO" id="GO:0003700">
    <property type="term" value="F:DNA-binding transcription factor activity"/>
    <property type="evidence" value="ECO:0007669"/>
    <property type="project" value="TreeGrafter"/>
</dbReference>
<accession>A0A4R2QFX6</accession>
<evidence type="ECO:0000256" key="2">
    <source>
        <dbReference type="ARBA" id="ARBA00023125"/>
    </source>
</evidence>
<dbReference type="Pfam" id="PF00356">
    <property type="entry name" value="LacI"/>
    <property type="match status" value="1"/>
</dbReference>
<dbReference type="SMART" id="SM00354">
    <property type="entry name" value="HTH_LACI"/>
    <property type="match status" value="1"/>
</dbReference>
<dbReference type="Proteomes" id="UP000294911">
    <property type="component" value="Unassembled WGS sequence"/>
</dbReference>
<comment type="caution">
    <text evidence="5">The sequence shown here is derived from an EMBL/GenBank/DDBJ whole genome shotgun (WGS) entry which is preliminary data.</text>
</comment>